<evidence type="ECO:0000313" key="3">
    <source>
        <dbReference type="Proteomes" id="UP000192520"/>
    </source>
</evidence>
<feature type="transmembrane region" description="Helical" evidence="1">
    <location>
        <begin position="292"/>
        <end position="314"/>
    </location>
</feature>
<feature type="transmembrane region" description="Helical" evidence="1">
    <location>
        <begin position="30"/>
        <end position="48"/>
    </location>
</feature>
<feature type="transmembrane region" description="Helical" evidence="1">
    <location>
        <begin position="259"/>
        <end position="285"/>
    </location>
</feature>
<accession>A0A1W9P0B7</accession>
<gene>
    <name evidence="2" type="ORF">B5M47_01610</name>
</gene>
<feature type="transmembrane region" description="Helical" evidence="1">
    <location>
        <begin position="83"/>
        <end position="112"/>
    </location>
</feature>
<dbReference type="STRING" id="1968527.B5M47_01610"/>
<evidence type="ECO:0008006" key="4">
    <source>
        <dbReference type="Google" id="ProtNLM"/>
    </source>
</evidence>
<dbReference type="Proteomes" id="UP000192520">
    <property type="component" value="Unassembled WGS sequence"/>
</dbReference>
<evidence type="ECO:0000313" key="2">
    <source>
        <dbReference type="EMBL" id="OQX51233.1"/>
    </source>
</evidence>
<keyword evidence="1" id="KW-0812">Transmembrane</keyword>
<organism evidence="2 3">
    <name type="scientific">candidate division CPR3 bacterium 4484_211</name>
    <dbReference type="NCBI Taxonomy" id="1968527"/>
    <lineage>
        <taxon>Bacteria</taxon>
        <taxon>Bacteria division CPR3</taxon>
    </lineage>
</organism>
<dbReference type="AlphaFoldDB" id="A0A1W9P0B7"/>
<feature type="transmembrane region" description="Helical" evidence="1">
    <location>
        <begin position="156"/>
        <end position="172"/>
    </location>
</feature>
<reference evidence="3" key="1">
    <citation type="submission" date="2017-03" db="EMBL/GenBank/DDBJ databases">
        <title>Novel pathways for hydrocarbon cycling and metabolic interdependencies in hydrothermal sediment communities.</title>
        <authorList>
            <person name="Dombrowski N."/>
            <person name="Seitz K."/>
            <person name="Teske A."/>
            <person name="Baker B."/>
        </authorList>
    </citation>
    <scope>NUCLEOTIDE SEQUENCE [LARGE SCALE GENOMIC DNA]</scope>
</reference>
<sequence>MRATSKKVFFILALAWLLFCCSIYFIARPFFLEIVPLLVLVLIVSRGIKPKFIISVLHLTLVGLFGAVFLSLMYGVMDKQLMHFGFIAFISAICKSLSVTILGITVITGLVAGLGSKVLSKFCFKCESGLGQFLISIGLGIGIVINFGFFLAYFKILKLPVVIFLVVGLFYLSRKEIGSFFNKIARAKIRVKGDLQVVLFFSVFILVISHLVTKLRGFPLEFDSLSLYANTAKNLALTGRLPQAWSFPFGIELFMGFNWLLFGAGTALTINSLLGLLSVLAIYLIARKFVGYNFALFPSIFFYTTFAVAQLTYFDDKVDLGILFFGVLSVYAFLQWHTLHRRRISIKLEPRYCLTAGKGRIYVK</sequence>
<evidence type="ECO:0000256" key="1">
    <source>
        <dbReference type="SAM" id="Phobius"/>
    </source>
</evidence>
<comment type="caution">
    <text evidence="2">The sequence shown here is derived from an EMBL/GenBank/DDBJ whole genome shotgun (WGS) entry which is preliminary data.</text>
</comment>
<keyword evidence="1" id="KW-0472">Membrane</keyword>
<dbReference type="EMBL" id="MZGJ01000006">
    <property type="protein sequence ID" value="OQX51233.1"/>
    <property type="molecule type" value="Genomic_DNA"/>
</dbReference>
<feature type="transmembrane region" description="Helical" evidence="1">
    <location>
        <begin position="320"/>
        <end position="339"/>
    </location>
</feature>
<feature type="transmembrane region" description="Helical" evidence="1">
    <location>
        <begin position="55"/>
        <end position="77"/>
    </location>
</feature>
<name>A0A1W9P0B7_UNCC3</name>
<protein>
    <recommendedName>
        <fullName evidence="4">Glycosyltransferase RgtA/B/C/D-like domain-containing protein</fullName>
    </recommendedName>
</protein>
<feature type="transmembrane region" description="Helical" evidence="1">
    <location>
        <begin position="133"/>
        <end position="150"/>
    </location>
</feature>
<feature type="transmembrane region" description="Helical" evidence="1">
    <location>
        <begin position="193"/>
        <end position="212"/>
    </location>
</feature>
<proteinExistence type="predicted"/>
<keyword evidence="1" id="KW-1133">Transmembrane helix</keyword>